<organism evidence="1 2">
    <name type="scientific">Neophaeococcomyces mojaviensis</name>
    <dbReference type="NCBI Taxonomy" id="3383035"/>
    <lineage>
        <taxon>Eukaryota</taxon>
        <taxon>Fungi</taxon>
        <taxon>Dikarya</taxon>
        <taxon>Ascomycota</taxon>
        <taxon>Pezizomycotina</taxon>
        <taxon>Eurotiomycetes</taxon>
        <taxon>Chaetothyriomycetidae</taxon>
        <taxon>Chaetothyriales</taxon>
        <taxon>Chaetothyriales incertae sedis</taxon>
        <taxon>Neophaeococcomyces</taxon>
    </lineage>
</organism>
<keyword evidence="2" id="KW-1185">Reference proteome</keyword>
<accession>A0ACC3A4K7</accession>
<name>A0ACC3A4K7_9EURO</name>
<reference evidence="1" key="1">
    <citation type="submission" date="2022-10" db="EMBL/GenBank/DDBJ databases">
        <title>Culturing micro-colonial fungi from biological soil crusts in the Mojave desert and describing Neophaeococcomyces mojavensis, and introducing the new genera and species Taxawa tesnikishii.</title>
        <authorList>
            <person name="Kurbessoian T."/>
            <person name="Stajich J.E."/>
        </authorList>
    </citation>
    <scope>NUCLEOTIDE SEQUENCE</scope>
    <source>
        <strain evidence="1">JES_112</strain>
    </source>
</reference>
<comment type="caution">
    <text evidence="1">The sequence shown here is derived from an EMBL/GenBank/DDBJ whole genome shotgun (WGS) entry which is preliminary data.</text>
</comment>
<evidence type="ECO:0000313" key="2">
    <source>
        <dbReference type="Proteomes" id="UP001172386"/>
    </source>
</evidence>
<sequence length="477" mass="53529">MSRLRTHYPLRATILEGRFFQLSENEILHSISLEYTSELTRLHSAYSIPEPDHPRPEISSPSFRIYGTEYDEVNRTLVGVLALRWIHFNDYESFVGCQPNSVKLRPQSFNWICNIYRKTIKSNEDLFTLITSTVINDLGKAPSLTTDYAKLTGTDINKVNHDMILYQVIHHPAVAETLVPSLTKVSSEHKHDLSLGIKLGAEFNFGQLAQAENVPACLSGLKTDLKNNPRAFEMRFMEQLLDIAGAAGHTDYTCARKLVEPIFDSYKNVYDVAIDIISGNLGLREGYDIILIRRVELLQRVGWKRAESLNIRDKEKRALMRLLCIGGAASIKTADLYYQTFTAVNLSRTVYEGLVEGLNVDGSLEQPAVQPTYLPAMCGLAIANTANGTTGEKMKALTALLTYLSRVLVIDKDSLSFKRLPEGVIVVERDLRQTIQPILESAAFKHKPDILTDAPMPRDQVAKMADGYEWSFTAISI</sequence>
<dbReference type="Proteomes" id="UP001172386">
    <property type="component" value="Unassembled WGS sequence"/>
</dbReference>
<dbReference type="EMBL" id="JAPDRQ010000100">
    <property type="protein sequence ID" value="KAJ9655287.1"/>
    <property type="molecule type" value="Genomic_DNA"/>
</dbReference>
<gene>
    <name evidence="1" type="ORF">H2198_005816</name>
</gene>
<proteinExistence type="predicted"/>
<evidence type="ECO:0000313" key="1">
    <source>
        <dbReference type="EMBL" id="KAJ9655287.1"/>
    </source>
</evidence>
<protein>
    <submittedName>
        <fullName evidence="1">Uncharacterized protein</fullName>
    </submittedName>
</protein>